<keyword evidence="10" id="KW-1185">Reference proteome</keyword>
<accession>A0ABN1XN16</accession>
<protein>
    <submittedName>
        <fullName evidence="9">Four-carbon acid sugar kinase family protein</fullName>
    </submittedName>
</protein>
<dbReference type="Pfam" id="PF07005">
    <property type="entry name" value="SBD_N"/>
    <property type="match status" value="1"/>
</dbReference>
<evidence type="ECO:0000313" key="10">
    <source>
        <dbReference type="Proteomes" id="UP001501414"/>
    </source>
</evidence>
<keyword evidence="5" id="KW-0067">ATP-binding</keyword>
<organism evidence="9 10">
    <name type="scientific">Pseudonocardia kongjuensis</name>
    <dbReference type="NCBI Taxonomy" id="102227"/>
    <lineage>
        <taxon>Bacteria</taxon>
        <taxon>Bacillati</taxon>
        <taxon>Actinomycetota</taxon>
        <taxon>Actinomycetes</taxon>
        <taxon>Pseudonocardiales</taxon>
        <taxon>Pseudonocardiaceae</taxon>
        <taxon>Pseudonocardia</taxon>
    </lineage>
</organism>
<dbReference type="InterPro" id="IPR037051">
    <property type="entry name" value="4-carb_acid_sugar_kinase_N_sf"/>
</dbReference>
<dbReference type="EMBL" id="BAAAJK010000006">
    <property type="protein sequence ID" value="GAA1385355.1"/>
    <property type="molecule type" value="Genomic_DNA"/>
</dbReference>
<proteinExistence type="inferred from homology"/>
<keyword evidence="3" id="KW-0547">Nucleotide-binding</keyword>
<evidence type="ECO:0000256" key="4">
    <source>
        <dbReference type="ARBA" id="ARBA00022777"/>
    </source>
</evidence>
<sequence>MLAAPGEPATILLDAGAPLRQAGLTVVDLHCRGVDATEAARRTADALTVAAPGTRPFLKIDSLLRGNVAAGVGALATHEPVVVAAALPAAGRTVRDGVVHLGAEPLHRTAAWQLEPGSPPPDVPAALGLPGCPVVDVRTLRRDPVAGLRTALTRAAGAGSEARRGRPHGVAPAAPARHPVVVCDAATDADLDLIAGAVIATGAAPAGSGAFAAAFGRVTGRPGLGAGPAPRGPVRPVLAVVGSAEPAAARQVELLLAEGAADLRPGDPPRASRSGITVLRPDPRVAGDPVAVAEALTRAAVTLAGGPAPPHLLLTGGETARRVLDALGVDRLEPLGAVAHGAVRSRTATGRQVVTRPGSFGDDTSLRAMAAAVLPPPTDRKAAV</sequence>
<evidence type="ECO:0000313" key="9">
    <source>
        <dbReference type="EMBL" id="GAA1385355.1"/>
    </source>
</evidence>
<evidence type="ECO:0000259" key="8">
    <source>
        <dbReference type="Pfam" id="PF17042"/>
    </source>
</evidence>
<dbReference type="Proteomes" id="UP001501414">
    <property type="component" value="Unassembled WGS sequence"/>
</dbReference>
<comment type="similarity">
    <text evidence="1">Belongs to the four-carbon acid sugar kinase family.</text>
</comment>
<dbReference type="Gene3D" id="3.40.980.20">
    <property type="entry name" value="Four-carbon acid sugar kinase, nucleotide binding domain"/>
    <property type="match status" value="1"/>
</dbReference>
<reference evidence="9 10" key="1">
    <citation type="journal article" date="2019" name="Int. J. Syst. Evol. Microbiol.">
        <title>The Global Catalogue of Microorganisms (GCM) 10K type strain sequencing project: providing services to taxonomists for standard genome sequencing and annotation.</title>
        <authorList>
            <consortium name="The Broad Institute Genomics Platform"/>
            <consortium name="The Broad Institute Genome Sequencing Center for Infectious Disease"/>
            <person name="Wu L."/>
            <person name="Ma J."/>
        </authorList>
    </citation>
    <scope>NUCLEOTIDE SEQUENCE [LARGE SCALE GENOMIC DNA]</scope>
    <source>
        <strain evidence="9 10">JCM 11896</strain>
    </source>
</reference>
<dbReference type="InterPro" id="IPR010737">
    <property type="entry name" value="4-carb_acid_sugar_kinase_N"/>
</dbReference>
<name>A0ABN1XN16_9PSEU</name>
<evidence type="ECO:0000256" key="2">
    <source>
        <dbReference type="ARBA" id="ARBA00022679"/>
    </source>
</evidence>
<evidence type="ECO:0000256" key="1">
    <source>
        <dbReference type="ARBA" id="ARBA00005715"/>
    </source>
</evidence>
<feature type="domain" description="Four-carbon acid sugar kinase N-terminal" evidence="7">
    <location>
        <begin position="22"/>
        <end position="214"/>
    </location>
</feature>
<dbReference type="GO" id="GO:0016301">
    <property type="term" value="F:kinase activity"/>
    <property type="evidence" value="ECO:0007669"/>
    <property type="project" value="UniProtKB-KW"/>
</dbReference>
<dbReference type="SUPFAM" id="SSF142764">
    <property type="entry name" value="YgbK-like"/>
    <property type="match status" value="1"/>
</dbReference>
<evidence type="ECO:0000256" key="3">
    <source>
        <dbReference type="ARBA" id="ARBA00022741"/>
    </source>
</evidence>
<keyword evidence="6" id="KW-0119">Carbohydrate metabolism</keyword>
<dbReference type="InterPro" id="IPR042213">
    <property type="entry name" value="NBD_C_sf"/>
</dbReference>
<keyword evidence="2" id="KW-0808">Transferase</keyword>
<keyword evidence="4 9" id="KW-0418">Kinase</keyword>
<gene>
    <name evidence="9" type="ORF">GCM10009613_17640</name>
</gene>
<dbReference type="InterPro" id="IPR031475">
    <property type="entry name" value="NBD_C"/>
</dbReference>
<evidence type="ECO:0000259" key="7">
    <source>
        <dbReference type="Pfam" id="PF07005"/>
    </source>
</evidence>
<evidence type="ECO:0000256" key="6">
    <source>
        <dbReference type="ARBA" id="ARBA00023277"/>
    </source>
</evidence>
<dbReference type="Pfam" id="PF17042">
    <property type="entry name" value="NBD_C"/>
    <property type="match status" value="1"/>
</dbReference>
<evidence type="ECO:0000256" key="5">
    <source>
        <dbReference type="ARBA" id="ARBA00022840"/>
    </source>
</evidence>
<dbReference type="Gene3D" id="3.40.50.10840">
    <property type="entry name" value="Putative sugar-binding, N-terminal domain"/>
    <property type="match status" value="1"/>
</dbReference>
<comment type="caution">
    <text evidence="9">The sequence shown here is derived from an EMBL/GenBank/DDBJ whole genome shotgun (WGS) entry which is preliminary data.</text>
</comment>
<feature type="domain" description="Four-carbon acid sugar kinase nucleotide binding" evidence="8">
    <location>
        <begin position="290"/>
        <end position="366"/>
    </location>
</feature>